<comment type="caution">
    <text evidence="2">The sequence shown here is derived from an EMBL/GenBank/DDBJ whole genome shotgun (WGS) entry which is preliminary data.</text>
</comment>
<reference evidence="2 3" key="1">
    <citation type="submission" date="2019-08" db="EMBL/GenBank/DDBJ databases">
        <title>Draft genome sequences of two oriental melons (Cucumis melo L. var makuwa).</title>
        <authorList>
            <person name="Kwon S.-Y."/>
        </authorList>
    </citation>
    <scope>NUCLEOTIDE SEQUENCE [LARGE SCALE GENOMIC DNA]</scope>
    <source>
        <strain evidence="3">cv. SW 3</strain>
        <tissue evidence="2">Leaf</tissue>
    </source>
</reference>
<feature type="domain" description="Tf2-1-like SH3-like" evidence="1">
    <location>
        <begin position="1"/>
        <end position="62"/>
    </location>
</feature>
<dbReference type="OrthoDB" id="913535at2759"/>
<accession>A0A5A7TZ30</accession>
<dbReference type="Proteomes" id="UP000321393">
    <property type="component" value="Unassembled WGS sequence"/>
</dbReference>
<dbReference type="AlphaFoldDB" id="A0A5A7TZ30"/>
<proteinExistence type="predicted"/>
<sequence length="116" mass="14051">MVYLKLRSYRQVTMRRRRNEKLSPKYFSPYKVIKRIGPVVYKLELPSSATIHPVFHTSQLKRAFRECQNPQELAPYMIENHEWLVVPNKVYGYQKNDQGFWEVLMRWKGLPRHEVT</sequence>
<dbReference type="PANTHER" id="PTHR46148:SF52">
    <property type="entry name" value="OS04G0603800 PROTEIN"/>
    <property type="match status" value="1"/>
</dbReference>
<dbReference type="EMBL" id="SSTE01013279">
    <property type="protein sequence ID" value="KAA0047226.1"/>
    <property type="molecule type" value="Genomic_DNA"/>
</dbReference>
<evidence type="ECO:0000313" key="3">
    <source>
        <dbReference type="Proteomes" id="UP000321393"/>
    </source>
</evidence>
<evidence type="ECO:0000313" key="2">
    <source>
        <dbReference type="EMBL" id="KAA0047226.1"/>
    </source>
</evidence>
<organism evidence="2 3">
    <name type="scientific">Cucumis melo var. makuwa</name>
    <name type="common">Oriental melon</name>
    <dbReference type="NCBI Taxonomy" id="1194695"/>
    <lineage>
        <taxon>Eukaryota</taxon>
        <taxon>Viridiplantae</taxon>
        <taxon>Streptophyta</taxon>
        <taxon>Embryophyta</taxon>
        <taxon>Tracheophyta</taxon>
        <taxon>Spermatophyta</taxon>
        <taxon>Magnoliopsida</taxon>
        <taxon>eudicotyledons</taxon>
        <taxon>Gunneridae</taxon>
        <taxon>Pentapetalae</taxon>
        <taxon>rosids</taxon>
        <taxon>fabids</taxon>
        <taxon>Cucurbitales</taxon>
        <taxon>Cucurbitaceae</taxon>
        <taxon>Benincaseae</taxon>
        <taxon>Cucumis</taxon>
    </lineage>
</organism>
<protein>
    <submittedName>
        <fullName evidence="2">Retroelement pol polyprotein</fullName>
    </submittedName>
</protein>
<dbReference type="PANTHER" id="PTHR46148">
    <property type="entry name" value="CHROMO DOMAIN-CONTAINING PROTEIN"/>
    <property type="match status" value="1"/>
</dbReference>
<evidence type="ECO:0000259" key="1">
    <source>
        <dbReference type="Pfam" id="PF24626"/>
    </source>
</evidence>
<dbReference type="InterPro" id="IPR056924">
    <property type="entry name" value="SH3_Tf2-1"/>
</dbReference>
<dbReference type="Pfam" id="PF24626">
    <property type="entry name" value="SH3_Tf2-1"/>
    <property type="match status" value="1"/>
</dbReference>
<dbReference type="SUPFAM" id="SSF54160">
    <property type="entry name" value="Chromo domain-like"/>
    <property type="match status" value="1"/>
</dbReference>
<dbReference type="InterPro" id="IPR016197">
    <property type="entry name" value="Chromo-like_dom_sf"/>
</dbReference>
<name>A0A5A7TZ30_CUCMM</name>
<gene>
    <name evidence="2" type="ORF">E6C27_scaffold908G00160</name>
</gene>